<dbReference type="GO" id="GO:0009277">
    <property type="term" value="C:fungal-type cell wall"/>
    <property type="evidence" value="ECO:0007669"/>
    <property type="project" value="TreeGrafter"/>
</dbReference>
<protein>
    <recommendedName>
        <fullName evidence="8">Cell wall mannoprotein PIR1-like C-terminal domain-containing protein</fullName>
    </recommendedName>
</protein>
<evidence type="ECO:0000259" key="8">
    <source>
        <dbReference type="Pfam" id="PF22799"/>
    </source>
</evidence>
<evidence type="ECO:0000256" key="3">
    <source>
        <dbReference type="ARBA" id="ARBA00022525"/>
    </source>
</evidence>
<proteinExistence type="inferred from homology"/>
<dbReference type="InterPro" id="IPR051153">
    <property type="entry name" value="Yeast_CWMannoprotein_PIR"/>
</dbReference>
<gene>
    <name evidence="9" type="ORF">CANVERA_P1375</name>
</gene>
<dbReference type="InterPro" id="IPR054508">
    <property type="entry name" value="PIR1-like_C"/>
</dbReference>
<dbReference type="Proteomes" id="UP001152885">
    <property type="component" value="Unassembled WGS sequence"/>
</dbReference>
<evidence type="ECO:0000256" key="2">
    <source>
        <dbReference type="ARBA" id="ARBA00022512"/>
    </source>
</evidence>
<feature type="signal peptide" evidence="7">
    <location>
        <begin position="1"/>
        <end position="19"/>
    </location>
</feature>
<evidence type="ECO:0000256" key="1">
    <source>
        <dbReference type="ARBA" id="ARBA00004191"/>
    </source>
</evidence>
<evidence type="ECO:0000256" key="5">
    <source>
        <dbReference type="ARBA" id="ARBA00038219"/>
    </source>
</evidence>
<sequence>MKFAITSLALGIFVALTSAAAVVEKRGGEWDGYEPTKTYDDGGGITSFPNIFALGVKDYGDGSFTTLDLVYEIDDGQLIYDKSHPYHVENYDDCETEKPPRPTSTSDCETEKPPRPSKIPYHDGWQRENLEARGYETKPEDNWGSFKYPFLKIEKSQHNTFFNLKDTVLRTVFSNKIVEIVANHQLQADSPVQPDALFTKGFSIVYKHGAWLLALNGSTKFFNAVIDSTKTSFKIYDAPITSESKPIELVVIVVKGGHKW</sequence>
<evidence type="ECO:0000256" key="6">
    <source>
        <dbReference type="SAM" id="MobiDB-lite"/>
    </source>
</evidence>
<evidence type="ECO:0000256" key="4">
    <source>
        <dbReference type="ARBA" id="ARBA00022729"/>
    </source>
</evidence>
<keyword evidence="3" id="KW-0964">Secreted</keyword>
<comment type="similarity">
    <text evidence="5">Belongs to the PIR protein family.</text>
</comment>
<dbReference type="GO" id="GO:0031505">
    <property type="term" value="P:fungal-type cell wall organization"/>
    <property type="evidence" value="ECO:0007669"/>
    <property type="project" value="TreeGrafter"/>
</dbReference>
<feature type="compositionally biased region" description="Basic and acidic residues" evidence="6">
    <location>
        <begin position="90"/>
        <end position="100"/>
    </location>
</feature>
<keyword evidence="10" id="KW-1185">Reference proteome</keyword>
<reference evidence="9" key="1">
    <citation type="submission" date="2022-12" db="EMBL/GenBank/DDBJ databases">
        <authorList>
            <person name="Brejova B."/>
        </authorList>
    </citation>
    <scope>NUCLEOTIDE SEQUENCE</scope>
</reference>
<keyword evidence="4 7" id="KW-0732">Signal</keyword>
<name>A0A9W4X918_9ASCO</name>
<comment type="caution">
    <text evidence="9">The sequence shown here is derived from an EMBL/GenBank/DDBJ whole genome shotgun (WGS) entry which is preliminary data.</text>
</comment>
<dbReference type="PANTHER" id="PTHR47254">
    <property type="entry name" value="CELL WALL MANNOPROTEIN CIS3-RELATED"/>
    <property type="match status" value="1"/>
</dbReference>
<dbReference type="GO" id="GO:0005199">
    <property type="term" value="F:structural constituent of cell wall"/>
    <property type="evidence" value="ECO:0007669"/>
    <property type="project" value="TreeGrafter"/>
</dbReference>
<dbReference type="EMBL" id="CANTUO010000001">
    <property type="protein sequence ID" value="CAI5756857.1"/>
    <property type="molecule type" value="Genomic_DNA"/>
</dbReference>
<dbReference type="AlphaFoldDB" id="A0A9W4X918"/>
<comment type="subcellular location">
    <subcellularLocation>
        <location evidence="1">Secreted</location>
        <location evidence="1">Cell wall</location>
    </subcellularLocation>
</comment>
<accession>A0A9W4X918</accession>
<keyword evidence="2" id="KW-0134">Cell wall</keyword>
<evidence type="ECO:0000313" key="10">
    <source>
        <dbReference type="Proteomes" id="UP001152885"/>
    </source>
</evidence>
<evidence type="ECO:0000313" key="9">
    <source>
        <dbReference type="EMBL" id="CAI5756857.1"/>
    </source>
</evidence>
<organism evidence="9 10">
    <name type="scientific">Candida verbasci</name>
    <dbReference type="NCBI Taxonomy" id="1227364"/>
    <lineage>
        <taxon>Eukaryota</taxon>
        <taxon>Fungi</taxon>
        <taxon>Dikarya</taxon>
        <taxon>Ascomycota</taxon>
        <taxon>Saccharomycotina</taxon>
        <taxon>Pichiomycetes</taxon>
        <taxon>Debaryomycetaceae</taxon>
        <taxon>Candida/Lodderomyces clade</taxon>
        <taxon>Candida</taxon>
    </lineage>
</organism>
<dbReference type="PANTHER" id="PTHR47254:SF1">
    <property type="entry name" value="CELL WALL MANNOPROTEIN CIS3-RELATED"/>
    <property type="match status" value="1"/>
</dbReference>
<dbReference type="Pfam" id="PF22799">
    <property type="entry name" value="PIR1-like_C"/>
    <property type="match status" value="1"/>
</dbReference>
<evidence type="ECO:0000256" key="7">
    <source>
        <dbReference type="SAM" id="SignalP"/>
    </source>
</evidence>
<feature type="region of interest" description="Disordered" evidence="6">
    <location>
        <begin position="90"/>
        <end position="122"/>
    </location>
</feature>
<feature type="compositionally biased region" description="Basic and acidic residues" evidence="6">
    <location>
        <begin position="109"/>
        <end position="122"/>
    </location>
</feature>
<feature type="chain" id="PRO_5040798932" description="Cell wall mannoprotein PIR1-like C-terminal domain-containing protein" evidence="7">
    <location>
        <begin position="20"/>
        <end position="260"/>
    </location>
</feature>
<feature type="domain" description="Cell wall mannoprotein PIR1-like C-terminal" evidence="8">
    <location>
        <begin position="175"/>
        <end position="247"/>
    </location>
</feature>
<dbReference type="OrthoDB" id="5415592at2759"/>